<feature type="domain" description="GAIN-B" evidence="16">
    <location>
        <begin position="492"/>
        <end position="657"/>
    </location>
</feature>
<feature type="transmembrane region" description="Helical" evidence="13">
    <location>
        <begin position="668"/>
        <end position="693"/>
    </location>
</feature>
<evidence type="ECO:0000259" key="16">
    <source>
        <dbReference type="PROSITE" id="PS50221"/>
    </source>
</evidence>
<dbReference type="PROSITE" id="PS50261">
    <property type="entry name" value="G_PROTEIN_RECEP_F2_4"/>
    <property type="match status" value="1"/>
</dbReference>
<dbReference type="GO" id="GO:0005886">
    <property type="term" value="C:plasma membrane"/>
    <property type="evidence" value="ECO:0007669"/>
    <property type="project" value="UniProtKB-SubCell"/>
</dbReference>
<keyword evidence="3 13" id="KW-0812">Transmembrane</keyword>
<feature type="compositionally biased region" description="Basic and acidic residues" evidence="12">
    <location>
        <begin position="975"/>
        <end position="984"/>
    </location>
</feature>
<feature type="chain" id="PRO_5044783460" evidence="14">
    <location>
        <begin position="26"/>
        <end position="984"/>
    </location>
</feature>
<feature type="transmembrane region" description="Helical" evidence="13">
    <location>
        <begin position="735"/>
        <end position="759"/>
    </location>
</feature>
<evidence type="ECO:0000313" key="19">
    <source>
        <dbReference type="Proteomes" id="UP001634394"/>
    </source>
</evidence>
<evidence type="ECO:0000256" key="5">
    <source>
        <dbReference type="ARBA" id="ARBA00022989"/>
    </source>
</evidence>
<evidence type="ECO:0000256" key="13">
    <source>
        <dbReference type="SAM" id="Phobius"/>
    </source>
</evidence>
<dbReference type="InterPro" id="IPR017981">
    <property type="entry name" value="GPCR_2-like_7TM"/>
</dbReference>
<feature type="compositionally biased region" description="Low complexity" evidence="12">
    <location>
        <begin position="258"/>
        <end position="282"/>
    </location>
</feature>
<accession>A0ABD3W462</accession>
<dbReference type="PRINTS" id="PR00249">
    <property type="entry name" value="GPCRSECRETIN"/>
</dbReference>
<feature type="region of interest" description="Disordered" evidence="12">
    <location>
        <begin position="943"/>
        <end position="984"/>
    </location>
</feature>
<organism evidence="18 19">
    <name type="scientific">Sinanodonta woodiana</name>
    <name type="common">Chinese pond mussel</name>
    <name type="synonym">Anodonta woodiana</name>
    <dbReference type="NCBI Taxonomy" id="1069815"/>
    <lineage>
        <taxon>Eukaryota</taxon>
        <taxon>Metazoa</taxon>
        <taxon>Spiralia</taxon>
        <taxon>Lophotrochozoa</taxon>
        <taxon>Mollusca</taxon>
        <taxon>Bivalvia</taxon>
        <taxon>Autobranchia</taxon>
        <taxon>Heteroconchia</taxon>
        <taxon>Palaeoheterodonta</taxon>
        <taxon>Unionida</taxon>
        <taxon>Unionoidea</taxon>
        <taxon>Unionidae</taxon>
        <taxon>Unioninae</taxon>
        <taxon>Sinanodonta</taxon>
    </lineage>
</organism>
<keyword evidence="5 13" id="KW-1133">Transmembrane helix</keyword>
<gene>
    <name evidence="18" type="ORF">ACJMK2_041435</name>
</gene>
<dbReference type="CDD" id="cd00037">
    <property type="entry name" value="CLECT"/>
    <property type="match status" value="1"/>
</dbReference>
<dbReference type="SUPFAM" id="SSF56436">
    <property type="entry name" value="C-type lectin-like"/>
    <property type="match status" value="1"/>
</dbReference>
<keyword evidence="8" id="KW-1015">Disulfide bond</keyword>
<feature type="transmembrane region" description="Helical" evidence="13">
    <location>
        <begin position="705"/>
        <end position="723"/>
    </location>
</feature>
<evidence type="ECO:0000256" key="14">
    <source>
        <dbReference type="SAM" id="SignalP"/>
    </source>
</evidence>
<evidence type="ECO:0000313" key="18">
    <source>
        <dbReference type="EMBL" id="KAL3868656.1"/>
    </source>
</evidence>
<dbReference type="Gene3D" id="1.20.1070.10">
    <property type="entry name" value="Rhodopsin 7-helix transmembrane proteins"/>
    <property type="match status" value="1"/>
</dbReference>
<feature type="domain" description="G-protein coupled receptors family 2 profile 2" evidence="17">
    <location>
        <begin position="666"/>
        <end position="927"/>
    </location>
</feature>
<evidence type="ECO:0000256" key="7">
    <source>
        <dbReference type="ARBA" id="ARBA00023136"/>
    </source>
</evidence>
<dbReference type="AlphaFoldDB" id="A0ABD3W462"/>
<dbReference type="InterPro" id="IPR000203">
    <property type="entry name" value="GPS"/>
</dbReference>
<feature type="transmembrane region" description="Helical" evidence="13">
    <location>
        <begin position="810"/>
        <end position="831"/>
    </location>
</feature>
<dbReference type="InterPro" id="IPR036445">
    <property type="entry name" value="GPCR_2_extracell_dom_sf"/>
</dbReference>
<dbReference type="InterPro" id="IPR048072">
    <property type="entry name" value="7tmB2_latrophilin-like"/>
</dbReference>
<dbReference type="InterPro" id="IPR016186">
    <property type="entry name" value="C-type_lectin-like/link_sf"/>
</dbReference>
<feature type="transmembrane region" description="Helical" evidence="13">
    <location>
        <begin position="771"/>
        <end position="790"/>
    </location>
</feature>
<dbReference type="InterPro" id="IPR018378">
    <property type="entry name" value="C-type_lectin_CS"/>
</dbReference>
<dbReference type="Pfam" id="PF01825">
    <property type="entry name" value="GPS"/>
    <property type="match status" value="1"/>
</dbReference>
<evidence type="ECO:0000256" key="2">
    <source>
        <dbReference type="ARBA" id="ARBA00022475"/>
    </source>
</evidence>
<feature type="transmembrane region" description="Helical" evidence="13">
    <location>
        <begin position="874"/>
        <end position="897"/>
    </location>
</feature>
<feature type="compositionally biased region" description="Polar residues" evidence="12">
    <location>
        <begin position="963"/>
        <end position="972"/>
    </location>
</feature>
<keyword evidence="10" id="KW-0325">Glycoprotein</keyword>
<dbReference type="CDD" id="cd15440">
    <property type="entry name" value="7tmB2_latrophilin-like_invertebrate"/>
    <property type="match status" value="1"/>
</dbReference>
<comment type="subcellular location">
    <subcellularLocation>
        <location evidence="1">Cell membrane</location>
        <topology evidence="1">Multi-pass membrane protein</topology>
    </subcellularLocation>
</comment>
<name>A0ABD3W462_SINWO</name>
<feature type="domain" description="C-type lectin" evidence="15">
    <location>
        <begin position="38"/>
        <end position="160"/>
    </location>
</feature>
<comment type="caution">
    <text evidence="18">The sequence shown here is derived from an EMBL/GenBank/DDBJ whole genome shotgun (WGS) entry which is preliminary data.</text>
</comment>
<dbReference type="PROSITE" id="PS00650">
    <property type="entry name" value="G_PROTEIN_RECEP_F2_2"/>
    <property type="match status" value="1"/>
</dbReference>
<dbReference type="PROSITE" id="PS50221">
    <property type="entry name" value="GAIN_B"/>
    <property type="match status" value="1"/>
</dbReference>
<reference evidence="18 19" key="1">
    <citation type="submission" date="2024-11" db="EMBL/GenBank/DDBJ databases">
        <title>Chromosome-level genome assembly of the freshwater bivalve Anodonta woodiana.</title>
        <authorList>
            <person name="Chen X."/>
        </authorList>
    </citation>
    <scope>NUCLEOTIDE SEQUENCE [LARGE SCALE GENOMIC DNA]</scope>
    <source>
        <strain evidence="18">MN2024</strain>
        <tissue evidence="18">Gills</tissue>
    </source>
</reference>
<dbReference type="FunFam" id="1.20.1070.10:FF:000200">
    <property type="entry name" value="Adhesion G protein-coupled receptor L3"/>
    <property type="match status" value="1"/>
</dbReference>
<evidence type="ECO:0000256" key="1">
    <source>
        <dbReference type="ARBA" id="ARBA00004651"/>
    </source>
</evidence>
<dbReference type="InterPro" id="IPR057244">
    <property type="entry name" value="GAIN_B"/>
</dbReference>
<evidence type="ECO:0000259" key="17">
    <source>
        <dbReference type="PROSITE" id="PS50261"/>
    </source>
</evidence>
<keyword evidence="6" id="KW-0297">G-protein coupled receptor</keyword>
<keyword evidence="2" id="KW-1003">Cell membrane</keyword>
<evidence type="ECO:0000256" key="3">
    <source>
        <dbReference type="ARBA" id="ARBA00022692"/>
    </source>
</evidence>
<keyword evidence="19" id="KW-1185">Reference proteome</keyword>
<dbReference type="InterPro" id="IPR016187">
    <property type="entry name" value="CTDL_fold"/>
</dbReference>
<dbReference type="PANTHER" id="PTHR12011">
    <property type="entry name" value="ADHESION G-PROTEIN COUPLED RECEPTOR"/>
    <property type="match status" value="1"/>
</dbReference>
<dbReference type="Gene3D" id="2.60.220.50">
    <property type="match status" value="1"/>
</dbReference>
<dbReference type="Pfam" id="PF00002">
    <property type="entry name" value="7tm_2"/>
    <property type="match status" value="1"/>
</dbReference>
<evidence type="ECO:0000256" key="9">
    <source>
        <dbReference type="ARBA" id="ARBA00023170"/>
    </source>
</evidence>
<dbReference type="Pfam" id="PF00059">
    <property type="entry name" value="Lectin_C"/>
    <property type="match status" value="1"/>
</dbReference>
<feature type="region of interest" description="Disordered" evidence="12">
    <location>
        <begin position="258"/>
        <end position="300"/>
    </location>
</feature>
<dbReference type="InterPro" id="IPR017983">
    <property type="entry name" value="GPCR_2_secretin-like_CS"/>
</dbReference>
<dbReference type="EMBL" id="JBJQND010000008">
    <property type="protein sequence ID" value="KAL3868656.1"/>
    <property type="molecule type" value="Genomic_DNA"/>
</dbReference>
<feature type="compositionally biased region" description="Low complexity" evidence="12">
    <location>
        <begin position="944"/>
        <end position="957"/>
    </location>
</feature>
<evidence type="ECO:0000256" key="12">
    <source>
        <dbReference type="SAM" id="MobiDB-lite"/>
    </source>
</evidence>
<dbReference type="Gene3D" id="4.10.1240.10">
    <property type="entry name" value="GPCR, family 2, extracellular hormone receptor domain"/>
    <property type="match status" value="1"/>
</dbReference>
<evidence type="ECO:0000256" key="4">
    <source>
        <dbReference type="ARBA" id="ARBA00022729"/>
    </source>
</evidence>
<evidence type="ECO:0000256" key="10">
    <source>
        <dbReference type="ARBA" id="ARBA00023180"/>
    </source>
</evidence>
<proteinExistence type="predicted"/>
<evidence type="ECO:0000256" key="8">
    <source>
        <dbReference type="ARBA" id="ARBA00023157"/>
    </source>
</evidence>
<dbReference type="InterPro" id="IPR001304">
    <property type="entry name" value="C-type_lectin-like"/>
</dbReference>
<dbReference type="SMART" id="SM00303">
    <property type="entry name" value="GPS"/>
    <property type="match status" value="1"/>
</dbReference>
<dbReference type="InterPro" id="IPR032471">
    <property type="entry name" value="AGRL2-4_GAIN_subdom_A"/>
</dbReference>
<keyword evidence="7 13" id="KW-0472">Membrane</keyword>
<evidence type="ECO:0000256" key="11">
    <source>
        <dbReference type="ARBA" id="ARBA00023224"/>
    </source>
</evidence>
<dbReference type="Proteomes" id="UP001634394">
    <property type="component" value="Unassembled WGS sequence"/>
</dbReference>
<keyword evidence="11" id="KW-0807">Transducer</keyword>
<sequence length="984" mass="109671">MSTGKARATALVQGIFIILVSYVWSQDDMECTGQWLLIHRSCYKFVTFPQKSWEDAQNSCAEEGANLISIGSVEEKNKMKNELKMKITSQDLLQWWVGLRFNRINQEWKWLDGGALVYKVTPFAPGEPNNGSGDEDCGELRFDIRLNDKSCNAIRPYICEKTKLTPPPTSSTVRFLTTRGYPRIRTEETTLGSNVSLDYTSDRIEVTDHTTKTTYAVDTTQEVDTTVSPSSLTPTQTSEPVFTTISLNTNLFQNATESTQVPTTTHSSTVPPISTITTTDTTGEPWGHKGDGQEQNNNNENKDYSGCYGVFAEDRCPSVTFLGFNWPETRPGNMAKISCPSKKGFATWKCRKQPTICWEGEPDTKKCISENIEIISDQASSIRKSNDSQAAVQFTEMLINAMVDANDSLSQQDLMESTKLISAVAHIDSSNATTVTTIIQNIARIGSNIVAKKDKPSWKEIDSETQTAVTSSLIQSVEATSVALVKNLKEATKREIKTEKMAIELQVIDVDAMPGNKVVYGESTENKISLPKDILNMYSSGGLAKLVFISYDDIGDLLASSPKDTLDGQVLSKVVSASVGNEGIAMLPKPISFTFKTDEILYSQGSPLCSFWNFSEGHVGAFSQEGCRRIHYNSTHTTCECDHMTNFAILMDVHSTEMASFHEVSLAYITYAGCIISIICLFFSWITFQFISVIQSERNSIHKHLVFCLFVAEIVFLAGIEQTGHKTVCAVIAGVLHYFFLASFTWMFVEGIHILFMLVQVFDSAKSRLKYYYLLGYGIPLIIVGVSAAINYNGYGTDKNCWLSAERMFIWSFAGPIAFIILVNSMILVYAMSTVCKHSEYVFAREKGNQWNLKFVSRTPHSIKLQQVIKRQKGWIQGALALEVLLGLTWIFGYFYISQEMLVMAYLFTIFNSLQGLFIFIFHCICNKKVRKEYKKCLHGSKLSRSSGAKSTGTASQGTGGTNITRKQSNQAEAYKPKFESVAL</sequence>
<evidence type="ECO:0000259" key="15">
    <source>
        <dbReference type="PROSITE" id="PS50041"/>
    </source>
</evidence>
<dbReference type="SMART" id="SM00034">
    <property type="entry name" value="CLECT"/>
    <property type="match status" value="1"/>
</dbReference>
<feature type="transmembrane region" description="Helical" evidence="13">
    <location>
        <begin position="903"/>
        <end position="926"/>
    </location>
</feature>
<keyword evidence="9" id="KW-0675">Receptor</keyword>
<dbReference type="InterPro" id="IPR000832">
    <property type="entry name" value="GPCR_2_secretin-like"/>
</dbReference>
<dbReference type="PROSITE" id="PS00615">
    <property type="entry name" value="C_TYPE_LECTIN_1"/>
    <property type="match status" value="1"/>
</dbReference>
<dbReference type="GO" id="GO:0004930">
    <property type="term" value="F:G protein-coupled receptor activity"/>
    <property type="evidence" value="ECO:0007669"/>
    <property type="project" value="UniProtKB-KW"/>
</dbReference>
<dbReference type="PANTHER" id="PTHR12011:SF471">
    <property type="entry name" value="G-PROTEIN COUPLED RECEPTORS FAMILY 2 PROFILE 2 DOMAIN-CONTAINING PROTEIN"/>
    <property type="match status" value="1"/>
</dbReference>
<dbReference type="InterPro" id="IPR046338">
    <property type="entry name" value="GAIN_dom_sf"/>
</dbReference>
<dbReference type="PROSITE" id="PS50041">
    <property type="entry name" value="C_TYPE_LECTIN_2"/>
    <property type="match status" value="1"/>
</dbReference>
<dbReference type="Gene3D" id="3.10.100.10">
    <property type="entry name" value="Mannose-Binding Protein A, subunit A"/>
    <property type="match status" value="1"/>
</dbReference>
<keyword evidence="4 14" id="KW-0732">Signal</keyword>
<evidence type="ECO:0000256" key="6">
    <source>
        <dbReference type="ARBA" id="ARBA00023040"/>
    </source>
</evidence>
<feature type="signal peptide" evidence="14">
    <location>
        <begin position="1"/>
        <end position="25"/>
    </location>
</feature>
<protein>
    <submittedName>
        <fullName evidence="18">Uncharacterized protein</fullName>
    </submittedName>
</protein>
<dbReference type="Pfam" id="PF16489">
    <property type="entry name" value="GAIN"/>
    <property type="match status" value="1"/>
</dbReference>